<dbReference type="EMBL" id="JADWND010000010">
    <property type="protein sequence ID" value="MBJ8382962.1"/>
    <property type="molecule type" value="Genomic_DNA"/>
</dbReference>
<accession>A0ABS0ZXW8</accession>
<evidence type="ECO:0000256" key="1">
    <source>
        <dbReference type="SAM" id="Phobius"/>
    </source>
</evidence>
<feature type="transmembrane region" description="Helical" evidence="1">
    <location>
        <begin position="6"/>
        <end position="30"/>
    </location>
</feature>
<name>A0ABS0ZXW8_9ENTR</name>
<organism evidence="2 3">
    <name type="scientific">Citrobacter sedlakii</name>
    <dbReference type="NCBI Taxonomy" id="67826"/>
    <lineage>
        <taxon>Bacteria</taxon>
        <taxon>Pseudomonadati</taxon>
        <taxon>Pseudomonadota</taxon>
        <taxon>Gammaproteobacteria</taxon>
        <taxon>Enterobacterales</taxon>
        <taxon>Enterobacteriaceae</taxon>
        <taxon>Citrobacter</taxon>
        <taxon>Citrobacter freundii complex</taxon>
    </lineage>
</organism>
<keyword evidence="1" id="KW-0472">Membrane</keyword>
<protein>
    <recommendedName>
        <fullName evidence="4">DUF4760 domain-containing protein</fullName>
    </recommendedName>
</protein>
<keyword evidence="3" id="KW-1185">Reference proteome</keyword>
<keyword evidence="1" id="KW-1133">Transmembrane helix</keyword>
<sequence length="174" mass="20229">MELTISFSTIIMAALGFLGVYILMPLALVIRDHLILITIEKKIVNAKFLIMVADCQRALAMIDTVYSTHWSYAKTDGVEVCSIKEIPVSLEKFLKFQNQREESLKIYRHLNVKIKNRINWLIWAEKYFKVELKTAEEIKKEMEDSYNYEVGRIKRQKLDVITSDLATPPTKQEA</sequence>
<dbReference type="RefSeq" id="WP_200035833.1">
    <property type="nucleotide sequence ID" value="NZ_JADWND010000010.1"/>
</dbReference>
<evidence type="ECO:0008006" key="4">
    <source>
        <dbReference type="Google" id="ProtNLM"/>
    </source>
</evidence>
<dbReference type="Proteomes" id="UP000746649">
    <property type="component" value="Unassembled WGS sequence"/>
</dbReference>
<comment type="caution">
    <text evidence="2">The sequence shown here is derived from an EMBL/GenBank/DDBJ whole genome shotgun (WGS) entry which is preliminary data.</text>
</comment>
<reference evidence="2 3" key="1">
    <citation type="submission" date="2020-11" db="EMBL/GenBank/DDBJ databases">
        <title>Enhanced detection system for hospital associated transmission using whole genome sequencing surveillance.</title>
        <authorList>
            <person name="Harrison L.H."/>
            <person name="Van Tyne D."/>
            <person name="Marsh J.W."/>
            <person name="Griffith M.P."/>
            <person name="Snyder D.J."/>
            <person name="Cooper V.S."/>
            <person name="Mustapha M."/>
        </authorList>
    </citation>
    <scope>NUCLEOTIDE SEQUENCE [LARGE SCALE GENOMIC DNA]</scope>
    <source>
        <strain evidence="2 3">CB00117</strain>
    </source>
</reference>
<keyword evidence="1" id="KW-0812">Transmembrane</keyword>
<evidence type="ECO:0000313" key="3">
    <source>
        <dbReference type="Proteomes" id="UP000746649"/>
    </source>
</evidence>
<gene>
    <name evidence="2" type="ORF">I6M88_18555</name>
</gene>
<evidence type="ECO:0000313" key="2">
    <source>
        <dbReference type="EMBL" id="MBJ8382962.1"/>
    </source>
</evidence>
<proteinExistence type="predicted"/>